<dbReference type="EMBL" id="CP032630">
    <property type="protein sequence ID" value="AYF97133.1"/>
    <property type="molecule type" value="Genomic_DNA"/>
</dbReference>
<dbReference type="Proteomes" id="UP000278886">
    <property type="component" value="Chromosome"/>
</dbReference>
<evidence type="ECO:0000313" key="5">
    <source>
        <dbReference type="Proteomes" id="UP000278886"/>
    </source>
</evidence>
<dbReference type="OrthoDB" id="3248123at2"/>
<accession>A0A387B3Z2</accession>
<dbReference type="InterPro" id="IPR050312">
    <property type="entry name" value="IolE/XylAMocC-like"/>
</dbReference>
<evidence type="ECO:0000256" key="1">
    <source>
        <dbReference type="ARBA" id="ARBA00023277"/>
    </source>
</evidence>
<dbReference type="PANTHER" id="PTHR12110">
    <property type="entry name" value="HYDROXYPYRUVATE ISOMERASE"/>
    <property type="match status" value="1"/>
</dbReference>
<dbReference type="InterPro" id="IPR036237">
    <property type="entry name" value="Xyl_isomerase-like_sf"/>
</dbReference>
<name>A0A387B3Z2_9MICO</name>
<feature type="compositionally biased region" description="Basic residues" evidence="2">
    <location>
        <begin position="283"/>
        <end position="297"/>
    </location>
</feature>
<feature type="region of interest" description="Disordered" evidence="2">
    <location>
        <begin position="266"/>
        <end position="297"/>
    </location>
</feature>
<organism evidence="4 5">
    <name type="scientific">Protaetiibacter intestinalis</name>
    <dbReference type="NCBI Taxonomy" id="2419774"/>
    <lineage>
        <taxon>Bacteria</taxon>
        <taxon>Bacillati</taxon>
        <taxon>Actinomycetota</taxon>
        <taxon>Actinomycetes</taxon>
        <taxon>Micrococcales</taxon>
        <taxon>Microbacteriaceae</taxon>
        <taxon>Protaetiibacter</taxon>
    </lineage>
</organism>
<keyword evidence="5" id="KW-1185">Reference proteome</keyword>
<evidence type="ECO:0000259" key="3">
    <source>
        <dbReference type="Pfam" id="PF01261"/>
    </source>
</evidence>
<dbReference type="RefSeq" id="WP_120761484.1">
    <property type="nucleotide sequence ID" value="NZ_CP032630.1"/>
</dbReference>
<keyword evidence="1" id="KW-0119">Carbohydrate metabolism</keyword>
<dbReference type="KEGG" id="lyd:D7I47_01965"/>
<proteinExistence type="predicted"/>
<feature type="domain" description="Xylose isomerase-like TIM barrel" evidence="3">
    <location>
        <begin position="20"/>
        <end position="245"/>
    </location>
</feature>
<dbReference type="SUPFAM" id="SSF51658">
    <property type="entry name" value="Xylose isomerase-like"/>
    <property type="match status" value="1"/>
</dbReference>
<keyword evidence="4" id="KW-0413">Isomerase</keyword>
<feature type="compositionally biased region" description="Basic and acidic residues" evidence="2">
    <location>
        <begin position="266"/>
        <end position="280"/>
    </location>
</feature>
<dbReference type="Gene3D" id="3.20.20.150">
    <property type="entry name" value="Divalent-metal-dependent TIM barrel enzymes"/>
    <property type="match status" value="1"/>
</dbReference>
<evidence type="ECO:0000313" key="4">
    <source>
        <dbReference type="EMBL" id="AYF97133.1"/>
    </source>
</evidence>
<dbReference type="GO" id="GO:0016853">
    <property type="term" value="F:isomerase activity"/>
    <property type="evidence" value="ECO:0007669"/>
    <property type="project" value="UniProtKB-KW"/>
</dbReference>
<dbReference type="PANTHER" id="PTHR12110:SF47">
    <property type="match status" value="1"/>
</dbReference>
<dbReference type="AlphaFoldDB" id="A0A387B3Z2"/>
<reference evidence="5" key="1">
    <citation type="submission" date="2018-09" db="EMBL/GenBank/DDBJ databases">
        <title>Genome sequencing of strain 2DFWR-13.</title>
        <authorList>
            <person name="Heo J."/>
            <person name="Kim S.-J."/>
            <person name="Kwon S.-W."/>
        </authorList>
    </citation>
    <scope>NUCLEOTIDE SEQUENCE [LARGE SCALE GENOMIC DNA]</scope>
    <source>
        <strain evidence="5">2DFWR-13</strain>
    </source>
</reference>
<evidence type="ECO:0000256" key="2">
    <source>
        <dbReference type="SAM" id="MobiDB-lite"/>
    </source>
</evidence>
<dbReference type="InterPro" id="IPR013022">
    <property type="entry name" value="Xyl_isomerase-like_TIM-brl"/>
</dbReference>
<protein>
    <submittedName>
        <fullName evidence="4">Sugar phosphate isomerase/epimerase</fullName>
    </submittedName>
</protein>
<gene>
    <name evidence="4" type="ORF">D7I47_01965</name>
</gene>
<sequence length="297" mass="33017">MISVGMSTTCVYPFAVEHAFRIARLAGFDSMEIMVTNDPITQDAEKLREISARYELPIVTIHAPVLLLTTFVWGRDPQVKLEKSGELAAAVGADSVVVHPPFRWQSGYAQNFERIVRQTAKNWDVEVAVENMFPWTVRGKSMKAYAPSPDPLDLDVDHMTLDFSHASLSGRDSLEMAMAMGPKLRHIHLCDGATSAADGAILDEHLLPGEGTQPVAETLQYLAQTGWDGNVVAEVNVRQEKDEAYRLEKLVQTVAFAREHLSQEHATRDPLAAGRDDLPLKIRQARRHEKKAAKPAR</sequence>
<dbReference type="Pfam" id="PF01261">
    <property type="entry name" value="AP_endonuc_2"/>
    <property type="match status" value="1"/>
</dbReference>